<evidence type="ECO:0000256" key="6">
    <source>
        <dbReference type="SAM" id="Phobius"/>
    </source>
</evidence>
<feature type="transmembrane region" description="Helical" evidence="6">
    <location>
        <begin position="256"/>
        <end position="278"/>
    </location>
</feature>
<dbReference type="EMBL" id="WRXO01000010">
    <property type="protein sequence ID" value="MVT44069.1"/>
    <property type="molecule type" value="Genomic_DNA"/>
</dbReference>
<dbReference type="AlphaFoldDB" id="A0A6N8JI58"/>
<name>A0A6N8JI58_9BACT</name>
<keyword evidence="2" id="KW-1003">Cell membrane</keyword>
<evidence type="ECO:0000256" key="1">
    <source>
        <dbReference type="ARBA" id="ARBA00004651"/>
    </source>
</evidence>
<dbReference type="PANTHER" id="PTHR30250:SF11">
    <property type="entry name" value="O-ANTIGEN TRANSPORTER-RELATED"/>
    <property type="match status" value="1"/>
</dbReference>
<feature type="transmembrane region" description="Helical" evidence="6">
    <location>
        <begin position="299"/>
        <end position="322"/>
    </location>
</feature>
<organism evidence="7 8">
    <name type="scientific">Chitinophaga oryziterrae</name>
    <dbReference type="NCBI Taxonomy" id="1031224"/>
    <lineage>
        <taxon>Bacteria</taxon>
        <taxon>Pseudomonadati</taxon>
        <taxon>Bacteroidota</taxon>
        <taxon>Chitinophagia</taxon>
        <taxon>Chitinophagales</taxon>
        <taxon>Chitinophagaceae</taxon>
        <taxon>Chitinophaga</taxon>
    </lineage>
</organism>
<evidence type="ECO:0000256" key="4">
    <source>
        <dbReference type="ARBA" id="ARBA00022989"/>
    </source>
</evidence>
<dbReference type="InterPro" id="IPR050833">
    <property type="entry name" value="Poly_Biosynth_Transport"/>
</dbReference>
<accession>A0A6N8JI58</accession>
<keyword evidence="5 6" id="KW-0472">Membrane</keyword>
<feature type="transmembrane region" description="Helical" evidence="6">
    <location>
        <begin position="328"/>
        <end position="352"/>
    </location>
</feature>
<sequence length="489" mass="55426">MIDKINKKDSVSSIKKNFIYNSLLSVSRILFPLISFPYSSRILGPDGTGKVNFIDSYTQYFCLVAALGVPLYGVREVAKLKNKPAELGKLTSELLTLNFISSLFLCVIFYAVAFLTHKFDLYNTLYILGSMVLLLNSFFAEWFFQGMEQFRYVSSRSFLMNIVSIILLFTLVRTADDINWYYGITVIVLLVNVMFNMWRMRKLAPLRLKNLEYRKHLKPLFLLFSTQIAISVYVVLDKVILGYMAEDKYVGYYAAALKIAKILLTVISALSIVMMPQMSKAFEEKNNERVRNLFNKSSNFVITIGIPITVGLMCLSNEIILLLSGKEFAPAALALQIIAPIVFMVGFNNIFGIQILTASGKESILLRCVIIGTVFNVGLNLLLIPSLKHEGAAIAILITEGMVTVLTGYYGCREIGVKFDWKQTFIVIICCLPFWLIHKLVASNNMLLTISMSVVISALYYMLIQVFVLKNELWVENYLRIKALVHERI</sequence>
<gene>
    <name evidence="7" type="ORF">GO495_25975</name>
</gene>
<keyword evidence="8" id="KW-1185">Reference proteome</keyword>
<dbReference type="PANTHER" id="PTHR30250">
    <property type="entry name" value="PST FAMILY PREDICTED COLANIC ACID TRANSPORTER"/>
    <property type="match status" value="1"/>
</dbReference>
<feature type="transmembrane region" description="Helical" evidence="6">
    <location>
        <begin position="364"/>
        <end position="385"/>
    </location>
</feature>
<evidence type="ECO:0000256" key="2">
    <source>
        <dbReference type="ARBA" id="ARBA00022475"/>
    </source>
</evidence>
<comment type="caution">
    <text evidence="7">The sequence shown here is derived from an EMBL/GenBank/DDBJ whole genome shotgun (WGS) entry which is preliminary data.</text>
</comment>
<reference evidence="7 8" key="1">
    <citation type="submission" date="2019-12" db="EMBL/GenBank/DDBJ databases">
        <title>The draft genomic sequence of strain Chitinophaga oryziterrae JCM 16595.</title>
        <authorList>
            <person name="Zhang X."/>
        </authorList>
    </citation>
    <scope>NUCLEOTIDE SEQUENCE [LARGE SCALE GENOMIC DNA]</scope>
    <source>
        <strain evidence="7 8">JCM 16595</strain>
    </source>
</reference>
<dbReference type="InterPro" id="IPR002797">
    <property type="entry name" value="Polysacc_synth"/>
</dbReference>
<feature type="transmembrane region" description="Helical" evidence="6">
    <location>
        <begin position="94"/>
        <end position="113"/>
    </location>
</feature>
<feature type="transmembrane region" description="Helical" evidence="6">
    <location>
        <begin position="424"/>
        <end position="441"/>
    </location>
</feature>
<feature type="transmembrane region" description="Helical" evidence="6">
    <location>
        <begin position="447"/>
        <end position="469"/>
    </location>
</feature>
<keyword evidence="3 6" id="KW-0812">Transmembrane</keyword>
<evidence type="ECO:0000256" key="3">
    <source>
        <dbReference type="ARBA" id="ARBA00022692"/>
    </source>
</evidence>
<feature type="transmembrane region" description="Helical" evidence="6">
    <location>
        <begin position="18"/>
        <end position="37"/>
    </location>
</feature>
<proteinExistence type="predicted"/>
<feature type="transmembrane region" description="Helical" evidence="6">
    <location>
        <begin position="391"/>
        <end position="412"/>
    </location>
</feature>
<evidence type="ECO:0000256" key="5">
    <source>
        <dbReference type="ARBA" id="ARBA00023136"/>
    </source>
</evidence>
<keyword evidence="4 6" id="KW-1133">Transmembrane helix</keyword>
<feature type="transmembrane region" description="Helical" evidence="6">
    <location>
        <begin position="156"/>
        <end position="174"/>
    </location>
</feature>
<protein>
    <submittedName>
        <fullName evidence="7">Oligosaccharide flippase family protein</fullName>
    </submittedName>
</protein>
<evidence type="ECO:0000313" key="7">
    <source>
        <dbReference type="EMBL" id="MVT44069.1"/>
    </source>
</evidence>
<feature type="transmembrane region" description="Helical" evidence="6">
    <location>
        <begin position="57"/>
        <end position="74"/>
    </location>
</feature>
<evidence type="ECO:0000313" key="8">
    <source>
        <dbReference type="Proteomes" id="UP000468388"/>
    </source>
</evidence>
<feature type="transmembrane region" description="Helical" evidence="6">
    <location>
        <begin position="125"/>
        <end position="144"/>
    </location>
</feature>
<feature type="transmembrane region" description="Helical" evidence="6">
    <location>
        <begin position="180"/>
        <end position="198"/>
    </location>
</feature>
<feature type="transmembrane region" description="Helical" evidence="6">
    <location>
        <begin position="219"/>
        <end position="236"/>
    </location>
</feature>
<dbReference type="Pfam" id="PF01943">
    <property type="entry name" value="Polysacc_synt"/>
    <property type="match status" value="1"/>
</dbReference>
<dbReference type="CDD" id="cd13128">
    <property type="entry name" value="MATE_Wzx_like"/>
    <property type="match status" value="1"/>
</dbReference>
<comment type="subcellular location">
    <subcellularLocation>
        <location evidence="1">Cell membrane</location>
        <topology evidence="1">Multi-pass membrane protein</topology>
    </subcellularLocation>
</comment>
<dbReference type="GO" id="GO:0005886">
    <property type="term" value="C:plasma membrane"/>
    <property type="evidence" value="ECO:0007669"/>
    <property type="project" value="UniProtKB-SubCell"/>
</dbReference>
<dbReference type="Proteomes" id="UP000468388">
    <property type="component" value="Unassembled WGS sequence"/>
</dbReference>